<evidence type="ECO:0000313" key="4">
    <source>
        <dbReference type="Proteomes" id="UP000252985"/>
    </source>
</evidence>
<feature type="domain" description="ChsH2 rubredoxin-like zinc ribbon" evidence="2">
    <location>
        <begin position="22"/>
        <end position="44"/>
    </location>
</feature>
<dbReference type="InterPro" id="IPR002878">
    <property type="entry name" value="ChsH2_C"/>
</dbReference>
<feature type="domain" description="ChsH2 C-terminal OB-fold" evidence="1">
    <location>
        <begin position="48"/>
        <end position="106"/>
    </location>
</feature>
<dbReference type="PANTHER" id="PTHR34075:SF5">
    <property type="entry name" value="BLR3430 PROTEIN"/>
    <property type="match status" value="1"/>
</dbReference>
<dbReference type="GeneID" id="37286879"/>
<dbReference type="AlphaFoldDB" id="A0A345EC48"/>
<dbReference type="KEGG" id="haq:DU484_07835"/>
<dbReference type="Proteomes" id="UP000252985">
    <property type="component" value="Chromosome"/>
</dbReference>
<dbReference type="RefSeq" id="WP_114605615.1">
    <property type="nucleotide sequence ID" value="NZ_CP031148.1"/>
</dbReference>
<dbReference type="PANTHER" id="PTHR34075">
    <property type="entry name" value="BLR3430 PROTEIN"/>
    <property type="match status" value="1"/>
</dbReference>
<evidence type="ECO:0000259" key="1">
    <source>
        <dbReference type="Pfam" id="PF01796"/>
    </source>
</evidence>
<dbReference type="SUPFAM" id="SSF50249">
    <property type="entry name" value="Nucleic acid-binding proteins"/>
    <property type="match status" value="1"/>
</dbReference>
<dbReference type="EMBL" id="CP031148">
    <property type="protein sequence ID" value="AXG09770.1"/>
    <property type="molecule type" value="Genomic_DNA"/>
</dbReference>
<dbReference type="Pfam" id="PF12172">
    <property type="entry name" value="zf-ChsH2"/>
    <property type="match status" value="1"/>
</dbReference>
<dbReference type="InterPro" id="IPR012340">
    <property type="entry name" value="NA-bd_OB-fold"/>
</dbReference>
<gene>
    <name evidence="3" type="ORF">DU484_07835</name>
</gene>
<organism evidence="3 4">
    <name type="scientific">Haloplanus rubicundus</name>
    <dbReference type="NCBI Taxonomy" id="1547898"/>
    <lineage>
        <taxon>Archaea</taxon>
        <taxon>Methanobacteriati</taxon>
        <taxon>Methanobacteriota</taxon>
        <taxon>Stenosarchaea group</taxon>
        <taxon>Halobacteria</taxon>
        <taxon>Halobacteriales</taxon>
        <taxon>Haloferacaceae</taxon>
        <taxon>Haloplanus</taxon>
    </lineage>
</organism>
<accession>A0A345EC48</accession>
<dbReference type="InterPro" id="IPR022002">
    <property type="entry name" value="ChsH2_Znr"/>
</dbReference>
<reference evidence="3 4" key="1">
    <citation type="submission" date="2018-07" db="EMBL/GenBank/DDBJ databases">
        <title>Genome sequences of Haloplanus sp. CBA1112.</title>
        <authorList>
            <person name="Kim Y.B."/>
            <person name="Roh S.W."/>
        </authorList>
    </citation>
    <scope>NUCLEOTIDE SEQUENCE [LARGE SCALE GENOMIC DNA]</scope>
    <source>
        <strain evidence="3 4">CBA1112</strain>
    </source>
</reference>
<name>A0A345EC48_9EURY</name>
<dbReference type="Pfam" id="PF01796">
    <property type="entry name" value="OB_ChsH2_C"/>
    <property type="match status" value="1"/>
</dbReference>
<protein>
    <submittedName>
        <fullName evidence="3">Zn-ribbon domain-containing OB-fold protein</fullName>
    </submittedName>
</protein>
<proteinExistence type="predicted"/>
<evidence type="ECO:0000313" key="3">
    <source>
        <dbReference type="EMBL" id="AXG09770.1"/>
    </source>
</evidence>
<sequence length="126" mass="13701">MPKWFDSFTDTIESDEQQYLACETCGHGTLPPRRLCPACGSADLTREPLSKRGTVLSFTEISITIPKFHGETPYTVALVELDEEITLTGQLRDATADDIAIGDAVVLGTEPRDAGTAVLTFRPAEE</sequence>
<evidence type="ECO:0000259" key="2">
    <source>
        <dbReference type="Pfam" id="PF12172"/>
    </source>
</evidence>
<dbReference type="InterPro" id="IPR052513">
    <property type="entry name" value="Thioester_dehydratase-like"/>
</dbReference>